<evidence type="ECO:0000313" key="3">
    <source>
        <dbReference type="Proteomes" id="UP000035579"/>
    </source>
</evidence>
<accession>A0AAC8QI47</accession>
<sequence length="44" mass="4498">MKIKTAIRGGLSLTTTIRTGPIIGRGCGGGGVFPVLLKKTTVVE</sequence>
<organism evidence="1 3">
    <name type="scientific">Archangium gephyra</name>
    <dbReference type="NCBI Taxonomy" id="48"/>
    <lineage>
        <taxon>Bacteria</taxon>
        <taxon>Pseudomonadati</taxon>
        <taxon>Myxococcota</taxon>
        <taxon>Myxococcia</taxon>
        <taxon>Myxococcales</taxon>
        <taxon>Cystobacterineae</taxon>
        <taxon>Archangiaceae</taxon>
        <taxon>Archangium</taxon>
    </lineage>
</organism>
<name>A0AAC8QI47_9BACT</name>
<dbReference type="AlphaFoldDB" id="A0AAC8QI47"/>
<proteinExistence type="predicted"/>
<dbReference type="EMBL" id="QUMU01000007">
    <property type="protein sequence ID" value="REG29677.1"/>
    <property type="molecule type" value="Genomic_DNA"/>
</dbReference>
<evidence type="ECO:0000313" key="4">
    <source>
        <dbReference type="Proteomes" id="UP000256345"/>
    </source>
</evidence>
<protein>
    <submittedName>
        <fullName evidence="1">Uncharacterized protein</fullName>
    </submittedName>
</protein>
<evidence type="ECO:0000313" key="1">
    <source>
        <dbReference type="EMBL" id="AKJ07930.1"/>
    </source>
</evidence>
<reference evidence="2 4" key="2">
    <citation type="submission" date="2018-08" db="EMBL/GenBank/DDBJ databases">
        <title>Genomic Encyclopedia of Archaeal and Bacterial Type Strains, Phase II (KMG-II): from individual species to whole genera.</title>
        <authorList>
            <person name="Goeker M."/>
        </authorList>
    </citation>
    <scope>NUCLEOTIDE SEQUENCE [LARGE SCALE GENOMIC DNA]</scope>
    <source>
        <strain evidence="2 4">DSM 2261</strain>
    </source>
</reference>
<dbReference type="RefSeq" id="WP_276326979.1">
    <property type="nucleotide sequence ID" value="NZ_CP011509.1"/>
</dbReference>
<evidence type="ECO:0000313" key="2">
    <source>
        <dbReference type="EMBL" id="REG29677.1"/>
    </source>
</evidence>
<dbReference type="Proteomes" id="UP000035579">
    <property type="component" value="Chromosome"/>
</dbReference>
<reference evidence="1 3" key="1">
    <citation type="submission" date="2015-05" db="EMBL/GenBank/DDBJ databases">
        <title>Genome assembly of Archangium gephyra DSM 2261.</title>
        <authorList>
            <person name="Sharma G."/>
            <person name="Subramanian S."/>
        </authorList>
    </citation>
    <scope>NUCLEOTIDE SEQUENCE [LARGE SCALE GENOMIC DNA]</scope>
    <source>
        <strain evidence="1 3">DSM 2261</strain>
    </source>
</reference>
<dbReference type="EMBL" id="CP011509">
    <property type="protein sequence ID" value="AKJ07930.1"/>
    <property type="molecule type" value="Genomic_DNA"/>
</dbReference>
<gene>
    <name evidence="1" type="ORF">AA314_09556</name>
    <name evidence="2" type="ORF">ATI61_107373</name>
</gene>
<dbReference type="Proteomes" id="UP000256345">
    <property type="component" value="Unassembled WGS sequence"/>
</dbReference>
<keyword evidence="4" id="KW-1185">Reference proteome</keyword>
<dbReference type="KEGG" id="age:AA314_09556"/>